<name>A0A134B5A5_9BACT</name>
<dbReference type="RefSeq" id="WP_060933280.1">
    <property type="nucleotide sequence ID" value="NZ_KQ960560.1"/>
</dbReference>
<evidence type="ECO:0000313" key="3">
    <source>
        <dbReference type="Proteomes" id="UP000070531"/>
    </source>
</evidence>
<evidence type="ECO:0000313" key="2">
    <source>
        <dbReference type="EMBL" id="KXB75131.1"/>
    </source>
</evidence>
<dbReference type="EMBL" id="LSDL01000125">
    <property type="protein sequence ID" value="KXB75131.1"/>
    <property type="molecule type" value="Genomic_DNA"/>
</dbReference>
<feature type="transmembrane region" description="Helical" evidence="1">
    <location>
        <begin position="39"/>
        <end position="58"/>
    </location>
</feature>
<organism evidence="2">
    <name type="scientific">Prevotella amnii</name>
    <dbReference type="NCBI Taxonomy" id="419005"/>
    <lineage>
        <taxon>Bacteria</taxon>
        <taxon>Pseudomonadati</taxon>
        <taxon>Bacteroidota</taxon>
        <taxon>Bacteroidia</taxon>
        <taxon>Bacteroidales</taxon>
        <taxon>Prevotellaceae</taxon>
        <taxon>Prevotella</taxon>
    </lineage>
</organism>
<dbReference type="AlphaFoldDB" id="A0A134B5A5"/>
<dbReference type="STRING" id="419005.HMPREF1860_01874"/>
<proteinExistence type="predicted"/>
<sequence length="246" mass="28110">MTKLLGLLQFLLFGYLVFGLIKPQKALFFIGDEKNRKRLYVILAWLGLSVFFAFLFNVTGVTESIERSERADSIKQANIDKAAFQKRNIEKIIADSTDLSQGVFSTNTVETMNVEELGSSLQHLASYANIPTNDSLSELYKTNKQYSSAVDYCIKRASEIKNNNLPSMRKRYTDILKDKLWEDDIDVQISGKNSTILTLVGAVFAANKNKKEMQEAIGPVVTQLGFKQIRYKWIQHDDEYTYYDIK</sequence>
<comment type="caution">
    <text evidence="2">The sequence shown here is derived from an EMBL/GenBank/DDBJ whole genome shotgun (WGS) entry which is preliminary data.</text>
</comment>
<keyword evidence="1" id="KW-0812">Transmembrane</keyword>
<gene>
    <name evidence="2" type="ORF">HMPREF1860_01874</name>
</gene>
<reference evidence="2 3" key="1">
    <citation type="submission" date="2016-01" db="EMBL/GenBank/DDBJ databases">
        <authorList>
            <person name="Oliw E.H."/>
        </authorList>
    </citation>
    <scope>NUCLEOTIDE SEQUENCE [LARGE SCALE GENOMIC DNA]</scope>
    <source>
        <strain evidence="2 3">DNF00307</strain>
    </source>
</reference>
<dbReference type="Proteomes" id="UP000070531">
    <property type="component" value="Unassembled WGS sequence"/>
</dbReference>
<accession>A0A134B5A5</accession>
<keyword evidence="1" id="KW-1133">Transmembrane helix</keyword>
<protein>
    <submittedName>
        <fullName evidence="2">Putative K+-transporting ATPase, F subunit</fullName>
    </submittedName>
</protein>
<keyword evidence="1" id="KW-0472">Membrane</keyword>
<dbReference type="PATRIC" id="fig|419005.5.peg.1872"/>
<evidence type="ECO:0000256" key="1">
    <source>
        <dbReference type="SAM" id="Phobius"/>
    </source>
</evidence>